<reference evidence="3 4" key="3">
    <citation type="journal article" date="2017" name="Mol. Plant Pathol.">
        <title>A gapless genome sequence of the fungus Botrytis cinerea.</title>
        <authorList>
            <person name="Van Kan J.A."/>
            <person name="Stassen J.H."/>
            <person name="Mosbach A."/>
            <person name="Van Der Lee T.A."/>
            <person name="Faino L."/>
            <person name="Farmer A.D."/>
            <person name="Papasotiriou D.G."/>
            <person name="Zhou S."/>
            <person name="Seidl M.F."/>
            <person name="Cottam E."/>
            <person name="Edel D."/>
            <person name="Hahn M."/>
            <person name="Schwartz D.C."/>
            <person name="Dietrich R.A."/>
            <person name="Widdison S."/>
            <person name="Scalliet G."/>
        </authorList>
    </citation>
    <scope>NUCLEOTIDE SEQUENCE [LARGE SCALE GENOMIC DNA]</scope>
    <source>
        <strain evidence="3 4">B05.10</strain>
    </source>
</reference>
<name>A0A384JY05_BOTFB</name>
<dbReference type="Gene3D" id="3.40.50.720">
    <property type="entry name" value="NAD(P)-binding Rossmann-like Domain"/>
    <property type="match status" value="1"/>
</dbReference>
<proteinExistence type="inferred from homology"/>
<dbReference type="VEuPathDB" id="FungiDB:Bcin12g00160"/>
<dbReference type="PANTHER" id="PTHR43669:SF4">
    <property type="entry name" value="SHORT-CHAIN DEHYDROGENASE"/>
    <property type="match status" value="1"/>
</dbReference>
<dbReference type="Pfam" id="PF13561">
    <property type="entry name" value="adh_short_C2"/>
    <property type="match status" value="1"/>
</dbReference>
<dbReference type="InterPro" id="IPR002347">
    <property type="entry name" value="SDR_fam"/>
</dbReference>
<dbReference type="KEGG" id="bfu:BCIN_12g00160"/>
<dbReference type="OrthoDB" id="5336600at2759"/>
<evidence type="ECO:0000256" key="2">
    <source>
        <dbReference type="ARBA" id="ARBA00023002"/>
    </source>
</evidence>
<dbReference type="RefSeq" id="XP_024551970.1">
    <property type="nucleotide sequence ID" value="XM_024696164.1"/>
</dbReference>
<dbReference type="Proteomes" id="UP000001798">
    <property type="component" value="Chromosome 12"/>
</dbReference>
<comment type="similarity">
    <text evidence="1">Belongs to the short-chain dehydrogenases/reductases (SDR) family.</text>
</comment>
<dbReference type="AlphaFoldDB" id="A0A384JY05"/>
<sequence>MSQIVLILGGGPNVGLNIARVFSSKGLYKTVIVSRNPKEELIKAADLSLQADFTDPNSIKRIFDEVKQKFGVPNVVVYNAAALTVTPDPLSVPLEKFNEDLNVVITSAYAAAHEAVEGFKTLPEATNKTFIYTGNILNRQVVPPFLAFGIGKSGAAHLIQGASEAYKKDGYRFYWADERTTEGGHVGNAIDGEAHGEFYYELATSEDPLTWDATFVAGKGYVDFNGKLA</sequence>
<protein>
    <submittedName>
        <fullName evidence="3">Uncharacterized protein</fullName>
    </submittedName>
</protein>
<evidence type="ECO:0000313" key="4">
    <source>
        <dbReference type="Proteomes" id="UP000001798"/>
    </source>
</evidence>
<evidence type="ECO:0000256" key="1">
    <source>
        <dbReference type="ARBA" id="ARBA00006484"/>
    </source>
</evidence>
<accession>A0A384JY05</accession>
<dbReference type="GO" id="GO:0016491">
    <property type="term" value="F:oxidoreductase activity"/>
    <property type="evidence" value="ECO:0007669"/>
    <property type="project" value="UniProtKB-KW"/>
</dbReference>
<gene>
    <name evidence="3" type="ORF">BCIN_12g00160</name>
</gene>
<dbReference type="PANTHER" id="PTHR43669">
    <property type="entry name" value="5-KETO-D-GLUCONATE 5-REDUCTASE"/>
    <property type="match status" value="1"/>
</dbReference>
<keyword evidence="2" id="KW-0560">Oxidoreductase</keyword>
<organism evidence="3 4">
    <name type="scientific">Botryotinia fuckeliana (strain B05.10)</name>
    <name type="common">Noble rot fungus</name>
    <name type="synonym">Botrytis cinerea</name>
    <dbReference type="NCBI Taxonomy" id="332648"/>
    <lineage>
        <taxon>Eukaryota</taxon>
        <taxon>Fungi</taxon>
        <taxon>Dikarya</taxon>
        <taxon>Ascomycota</taxon>
        <taxon>Pezizomycotina</taxon>
        <taxon>Leotiomycetes</taxon>
        <taxon>Helotiales</taxon>
        <taxon>Sclerotiniaceae</taxon>
        <taxon>Botrytis</taxon>
    </lineage>
</organism>
<keyword evidence="4" id="KW-1185">Reference proteome</keyword>
<dbReference type="GeneID" id="5438606"/>
<dbReference type="InterPro" id="IPR036291">
    <property type="entry name" value="NAD(P)-bd_dom_sf"/>
</dbReference>
<evidence type="ECO:0000313" key="3">
    <source>
        <dbReference type="EMBL" id="ATZ55418.1"/>
    </source>
</evidence>
<dbReference type="EMBL" id="CP009816">
    <property type="protein sequence ID" value="ATZ55418.1"/>
    <property type="molecule type" value="Genomic_DNA"/>
</dbReference>
<dbReference type="SUPFAM" id="SSF51735">
    <property type="entry name" value="NAD(P)-binding Rossmann-fold domains"/>
    <property type="match status" value="1"/>
</dbReference>
<reference evidence="3 4" key="2">
    <citation type="journal article" date="2012" name="Eukaryot. Cell">
        <title>Genome update of Botrytis cinerea strains B05.10 and T4.</title>
        <authorList>
            <person name="Staats M."/>
            <person name="van Kan J.A."/>
        </authorList>
    </citation>
    <scope>NUCLEOTIDE SEQUENCE [LARGE SCALE GENOMIC DNA]</scope>
    <source>
        <strain evidence="3 4">B05.10</strain>
    </source>
</reference>
<reference evidence="3 4" key="1">
    <citation type="journal article" date="2011" name="PLoS Genet.">
        <title>Genomic analysis of the necrotrophic fungal pathogens Sclerotinia sclerotiorum and Botrytis cinerea.</title>
        <authorList>
            <person name="Amselem J."/>
            <person name="Cuomo C.A."/>
            <person name="van Kan J.A."/>
            <person name="Viaud M."/>
            <person name="Benito E.P."/>
            <person name="Couloux A."/>
            <person name="Coutinho P.M."/>
            <person name="de Vries R.P."/>
            <person name="Dyer P.S."/>
            <person name="Fillinger S."/>
            <person name="Fournier E."/>
            <person name="Gout L."/>
            <person name="Hahn M."/>
            <person name="Kohn L."/>
            <person name="Lapalu N."/>
            <person name="Plummer K.M."/>
            <person name="Pradier J.M."/>
            <person name="Quevillon E."/>
            <person name="Sharon A."/>
            <person name="Simon A."/>
            <person name="ten Have A."/>
            <person name="Tudzynski B."/>
            <person name="Tudzynski P."/>
            <person name="Wincker P."/>
            <person name="Andrew M."/>
            <person name="Anthouard V."/>
            <person name="Beever R.E."/>
            <person name="Beffa R."/>
            <person name="Benoit I."/>
            <person name="Bouzid O."/>
            <person name="Brault B."/>
            <person name="Chen Z."/>
            <person name="Choquer M."/>
            <person name="Collemare J."/>
            <person name="Cotton P."/>
            <person name="Danchin E.G."/>
            <person name="Da Silva C."/>
            <person name="Gautier A."/>
            <person name="Giraud C."/>
            <person name="Giraud T."/>
            <person name="Gonzalez C."/>
            <person name="Grossetete S."/>
            <person name="Guldener U."/>
            <person name="Henrissat B."/>
            <person name="Howlett B.J."/>
            <person name="Kodira C."/>
            <person name="Kretschmer M."/>
            <person name="Lappartient A."/>
            <person name="Leroch M."/>
            <person name="Levis C."/>
            <person name="Mauceli E."/>
            <person name="Neuveglise C."/>
            <person name="Oeser B."/>
            <person name="Pearson M."/>
            <person name="Poulain J."/>
            <person name="Poussereau N."/>
            <person name="Quesneville H."/>
            <person name="Rascle C."/>
            <person name="Schumacher J."/>
            <person name="Segurens B."/>
            <person name="Sexton A."/>
            <person name="Silva E."/>
            <person name="Sirven C."/>
            <person name="Soanes D.M."/>
            <person name="Talbot N.J."/>
            <person name="Templeton M."/>
            <person name="Yandava C."/>
            <person name="Yarden O."/>
            <person name="Zeng Q."/>
            <person name="Rollins J.A."/>
            <person name="Lebrun M.H."/>
            <person name="Dickman M."/>
        </authorList>
    </citation>
    <scope>NUCLEOTIDE SEQUENCE [LARGE SCALE GENOMIC DNA]</scope>
    <source>
        <strain evidence="3 4">B05.10</strain>
    </source>
</reference>